<evidence type="ECO:0000256" key="4">
    <source>
        <dbReference type="ARBA" id="ARBA00023159"/>
    </source>
</evidence>
<dbReference type="Gene3D" id="3.40.50.2300">
    <property type="match status" value="1"/>
</dbReference>
<dbReference type="InterPro" id="IPR002178">
    <property type="entry name" value="PTS_EIIA_type-2_dom"/>
</dbReference>
<dbReference type="AlphaFoldDB" id="A0A644ZXD1"/>
<dbReference type="Pfam" id="PF00359">
    <property type="entry name" value="PTS_EIIA_2"/>
    <property type="match status" value="1"/>
</dbReference>
<keyword evidence="3" id="KW-0805">Transcription regulation</keyword>
<dbReference type="SUPFAM" id="SSF55804">
    <property type="entry name" value="Phoshotransferase/anion transport protein"/>
    <property type="match status" value="1"/>
</dbReference>
<dbReference type="GO" id="GO:0006355">
    <property type="term" value="P:regulation of DNA-templated transcription"/>
    <property type="evidence" value="ECO:0007669"/>
    <property type="project" value="InterPro"/>
</dbReference>
<dbReference type="Gene3D" id="1.10.1790.10">
    <property type="entry name" value="PRD domain"/>
    <property type="match status" value="2"/>
</dbReference>
<evidence type="ECO:0000256" key="2">
    <source>
        <dbReference type="ARBA" id="ARBA00022737"/>
    </source>
</evidence>
<dbReference type="InterPro" id="IPR013011">
    <property type="entry name" value="PTS_EIIB_2"/>
</dbReference>
<dbReference type="PROSITE" id="PS51094">
    <property type="entry name" value="PTS_EIIA_TYPE_2"/>
    <property type="match status" value="1"/>
</dbReference>
<evidence type="ECO:0000259" key="7">
    <source>
        <dbReference type="PROSITE" id="PS51099"/>
    </source>
</evidence>
<dbReference type="InterPro" id="IPR036095">
    <property type="entry name" value="PTS_EIIB-like_sf"/>
</dbReference>
<reference evidence="9" key="1">
    <citation type="submission" date="2019-08" db="EMBL/GenBank/DDBJ databases">
        <authorList>
            <person name="Kucharzyk K."/>
            <person name="Murdoch R.W."/>
            <person name="Higgins S."/>
            <person name="Loffler F."/>
        </authorList>
    </citation>
    <scope>NUCLEOTIDE SEQUENCE</scope>
</reference>
<dbReference type="InterPro" id="IPR011608">
    <property type="entry name" value="PRD"/>
</dbReference>
<dbReference type="InterPro" id="IPR007737">
    <property type="entry name" value="Mga_HTH"/>
</dbReference>
<dbReference type="PROSITE" id="PS51099">
    <property type="entry name" value="PTS_EIIB_TYPE_2"/>
    <property type="match status" value="1"/>
</dbReference>
<sequence length="658" mass="76588">MESREIQIFKILAKADGAFIKSETLCAKIGIRPRTLREDLRRYRDLIGKESGSELESKTNQGYRLIIKDDSKFYTFLQNLLQEEAKNQYIMPVLQEDRVNYIIRYYLSRTDYIKSENLADELYVSRSTFSADLKKVKDKLAFFNLSFESKVGSGMKIIGSEGNIRSCIAKYYFHILDFDNEQISKDSIDLIDRKWEKTIRRVLYESIKKYHFRLTDIGYQNLVIHIAIAIQRLEKNSLLLENDQKYHALQSKLEFKIANEICDSLQKIAKIKIPVSERYYITIHLMGKRAFNRDEEGLINPDTLNTINRIFLTIKETYDYDFTGDVELFTMLSLHLQPMISRVQFGLRISNPLINRIKEENLLAFEIAVLAGKVISRDYEREVDENELGYLALHFQLAITRKTKFEKKNILIVCASGGGTSQILQYKVQNKFHDMLETVNVVNAYQLDEIDQRKYDFILSTIPITAETLIPVINVQYFLDDTDVINVRRIILKNEKELNLIKKCFMKDLFFTNQRLANSSEIIHFLCKKMGETTKLPDDFESLVFERESVASTALGNFVALPHPSRLLLDETMVAVCLLNKPVLWGRDEKPVSLVLLLGIKKNADEVFRLFNRIITSLLNNTPMINRIIIEPTYDRFMESILDLCKVQKADQDDDIFQ</sequence>
<gene>
    <name evidence="9" type="primary">licR_5</name>
    <name evidence="9" type="ORF">SDC9_88899</name>
</gene>
<evidence type="ECO:0000256" key="3">
    <source>
        <dbReference type="ARBA" id="ARBA00023015"/>
    </source>
</evidence>
<dbReference type="SUPFAM" id="SSF52794">
    <property type="entry name" value="PTS system IIB component-like"/>
    <property type="match status" value="1"/>
</dbReference>
<dbReference type="InterPro" id="IPR036634">
    <property type="entry name" value="PRD_sf"/>
</dbReference>
<protein>
    <submittedName>
        <fullName evidence="9">Putative licABCH operon regulator</fullName>
    </submittedName>
</protein>
<keyword evidence="5" id="KW-0804">Transcription</keyword>
<proteinExistence type="predicted"/>
<dbReference type="GO" id="GO:0008982">
    <property type="term" value="F:protein-N(PI)-phosphohistidine-sugar phosphotransferase activity"/>
    <property type="evidence" value="ECO:0007669"/>
    <property type="project" value="InterPro"/>
</dbReference>
<dbReference type="Gene3D" id="1.10.10.10">
    <property type="entry name" value="Winged helix-like DNA-binding domain superfamily/Winged helix DNA-binding domain"/>
    <property type="match status" value="2"/>
</dbReference>
<accession>A0A644ZXD1</accession>
<feature type="domain" description="PRD" evidence="8">
    <location>
        <begin position="298"/>
        <end position="405"/>
    </location>
</feature>
<dbReference type="SUPFAM" id="SSF63520">
    <property type="entry name" value="PTS-regulatory domain, PRD"/>
    <property type="match status" value="2"/>
</dbReference>
<keyword evidence="4" id="KW-0010">Activator</keyword>
<name>A0A644ZXD1_9ZZZZ</name>
<feature type="domain" description="PTS EIIA type-2" evidence="6">
    <location>
        <begin position="503"/>
        <end position="644"/>
    </location>
</feature>
<evidence type="ECO:0000259" key="8">
    <source>
        <dbReference type="PROSITE" id="PS51372"/>
    </source>
</evidence>
<evidence type="ECO:0000313" key="9">
    <source>
        <dbReference type="EMBL" id="MPM42234.1"/>
    </source>
</evidence>
<dbReference type="InterPro" id="IPR016152">
    <property type="entry name" value="PTrfase/Anion_transptr"/>
</dbReference>
<evidence type="ECO:0000259" key="6">
    <source>
        <dbReference type="PROSITE" id="PS51094"/>
    </source>
</evidence>
<comment type="caution">
    <text evidence="9">The sequence shown here is derived from an EMBL/GenBank/DDBJ whole genome shotgun (WGS) entry which is preliminary data.</text>
</comment>
<evidence type="ECO:0000256" key="1">
    <source>
        <dbReference type="ARBA" id="ARBA00022679"/>
    </source>
</evidence>
<dbReference type="PANTHER" id="PTHR30185">
    <property type="entry name" value="CRYPTIC BETA-GLUCOSIDE BGL OPERON ANTITERMINATOR"/>
    <property type="match status" value="1"/>
</dbReference>
<dbReference type="GO" id="GO:0009401">
    <property type="term" value="P:phosphoenolpyruvate-dependent sugar phosphotransferase system"/>
    <property type="evidence" value="ECO:0007669"/>
    <property type="project" value="InterPro"/>
</dbReference>
<organism evidence="9">
    <name type="scientific">bioreactor metagenome</name>
    <dbReference type="NCBI Taxonomy" id="1076179"/>
    <lineage>
        <taxon>unclassified sequences</taxon>
        <taxon>metagenomes</taxon>
        <taxon>ecological metagenomes</taxon>
    </lineage>
</organism>
<dbReference type="PANTHER" id="PTHR30185:SF13">
    <property type="entry name" value="LICABCH OPERON REGULATOR-RELATED"/>
    <property type="match status" value="1"/>
</dbReference>
<dbReference type="EMBL" id="VSSQ01009652">
    <property type="protein sequence ID" value="MPM42234.1"/>
    <property type="molecule type" value="Genomic_DNA"/>
</dbReference>
<dbReference type="Pfam" id="PF05043">
    <property type="entry name" value="Mga"/>
    <property type="match status" value="1"/>
</dbReference>
<dbReference type="InterPro" id="IPR036388">
    <property type="entry name" value="WH-like_DNA-bd_sf"/>
</dbReference>
<feature type="domain" description="PTS EIIB type-2" evidence="7">
    <location>
        <begin position="408"/>
        <end position="499"/>
    </location>
</feature>
<dbReference type="CDD" id="cd05568">
    <property type="entry name" value="PTS_IIB_bgl_like"/>
    <property type="match status" value="1"/>
</dbReference>
<dbReference type="Gene3D" id="3.40.930.10">
    <property type="entry name" value="Mannitol-specific EII, Chain A"/>
    <property type="match status" value="1"/>
</dbReference>
<keyword evidence="2" id="KW-0677">Repeat</keyword>
<dbReference type="InterPro" id="IPR050661">
    <property type="entry name" value="BglG_antiterminators"/>
</dbReference>
<evidence type="ECO:0000256" key="5">
    <source>
        <dbReference type="ARBA" id="ARBA00023163"/>
    </source>
</evidence>
<dbReference type="PROSITE" id="PS51372">
    <property type="entry name" value="PRD_2"/>
    <property type="match status" value="2"/>
</dbReference>
<feature type="domain" description="PRD" evidence="8">
    <location>
        <begin position="190"/>
        <end position="295"/>
    </location>
</feature>
<dbReference type="Pfam" id="PF00874">
    <property type="entry name" value="PRD"/>
    <property type="match status" value="2"/>
</dbReference>
<keyword evidence="1" id="KW-0808">Transferase</keyword>